<proteinExistence type="predicted"/>
<dbReference type="RefSeq" id="WP_034870252.1">
    <property type="nucleotide sequence ID" value="NZ_CBCSDR010000003.1"/>
</dbReference>
<gene>
    <name evidence="1" type="ORF">I6H88_15595</name>
</gene>
<dbReference type="OrthoDB" id="9806494at2"/>
<protein>
    <submittedName>
        <fullName evidence="1">DUF1697 domain-containing protein</fullName>
    </submittedName>
</protein>
<dbReference type="Gene3D" id="3.30.70.1260">
    <property type="entry name" value="bacterial protein sp0830 like"/>
    <property type="match status" value="1"/>
</dbReference>
<evidence type="ECO:0000313" key="2">
    <source>
        <dbReference type="Proteomes" id="UP000595426"/>
    </source>
</evidence>
<sequence length="176" mass="19893">MEKYCAFLRGVNVKGTNMKMAEVCKVFQDAGVKDVSSVLASGNIIFSSADSVESLKTKLEKELSDYFDYEAFLFIRNEAEIKAIFSGSPFSSSPEYHNYVFITTEGTEDALMQFFDGAAYKENEQAEIVRAHFYWQTPKGNTLNSDFGKVLGKKSLKDRLTSRNINTIEKILKKML</sequence>
<name>A0A7T7UX58_9FLAO</name>
<dbReference type="EMBL" id="CP067018">
    <property type="protein sequence ID" value="QQN57857.1"/>
    <property type="molecule type" value="Genomic_DNA"/>
</dbReference>
<dbReference type="Gene3D" id="3.30.70.1280">
    <property type="entry name" value="SP0830-like domains"/>
    <property type="match status" value="1"/>
</dbReference>
<dbReference type="InterPro" id="IPR012545">
    <property type="entry name" value="DUF1697"/>
</dbReference>
<evidence type="ECO:0000313" key="1">
    <source>
        <dbReference type="EMBL" id="QQN57857.1"/>
    </source>
</evidence>
<dbReference type="Proteomes" id="UP000595426">
    <property type="component" value="Chromosome"/>
</dbReference>
<reference evidence="1 2" key="1">
    <citation type="submission" date="2020-12" db="EMBL/GenBank/DDBJ databases">
        <title>FDA dAtabase for Regulatory Grade micrObial Sequences (FDA-ARGOS): Supporting development and validation of Infectious Disease Dx tests.</title>
        <authorList>
            <person name="Kerrigan L."/>
            <person name="Long C."/>
            <person name="Tallon L."/>
            <person name="Sadzewicz L."/>
            <person name="Zhao X."/>
            <person name="Boylan J."/>
            <person name="Ott S."/>
            <person name="Bowen H."/>
            <person name="Vavikolanu K."/>
            <person name="Mehta A."/>
            <person name="Aluvathingal J."/>
            <person name="Nadendla S."/>
            <person name="Yan Y."/>
            <person name="Sichtig H."/>
        </authorList>
    </citation>
    <scope>NUCLEOTIDE SEQUENCE [LARGE SCALE GENOMIC DNA]</scope>
    <source>
        <strain evidence="1 2">FDAARGOS_1031</strain>
    </source>
</reference>
<keyword evidence="2" id="KW-1185">Reference proteome</keyword>
<dbReference type="KEGG" id="egm:AYC65_04990"/>
<dbReference type="AlphaFoldDB" id="A0A7T7UX58"/>
<dbReference type="PIRSF" id="PIRSF008502">
    <property type="entry name" value="UCP008502"/>
    <property type="match status" value="1"/>
</dbReference>
<dbReference type="PANTHER" id="PTHR36439">
    <property type="entry name" value="BLL4334 PROTEIN"/>
    <property type="match status" value="1"/>
</dbReference>
<dbReference type="PANTHER" id="PTHR36439:SF1">
    <property type="entry name" value="DUF1697 DOMAIN-CONTAINING PROTEIN"/>
    <property type="match status" value="1"/>
</dbReference>
<accession>A0A7T7UX58</accession>
<organism evidence="1 2">
    <name type="scientific">Elizabethkingia bruuniana</name>
    <dbReference type="NCBI Taxonomy" id="1756149"/>
    <lineage>
        <taxon>Bacteria</taxon>
        <taxon>Pseudomonadati</taxon>
        <taxon>Bacteroidota</taxon>
        <taxon>Flavobacteriia</taxon>
        <taxon>Flavobacteriales</taxon>
        <taxon>Weeksellaceae</taxon>
        <taxon>Elizabethkingia</taxon>
    </lineage>
</organism>
<dbReference type="GeneID" id="93132247"/>
<dbReference type="Pfam" id="PF08002">
    <property type="entry name" value="DUF1697"/>
    <property type="match status" value="1"/>
</dbReference>
<dbReference type="SUPFAM" id="SSF160379">
    <property type="entry name" value="SP0830-like"/>
    <property type="match status" value="1"/>
</dbReference>